<gene>
    <name evidence="3" type="ORF">IC235_01410</name>
</gene>
<proteinExistence type="inferred from homology"/>
<protein>
    <recommendedName>
        <fullName evidence="2">UPF0235 protein IC235_01410</fullName>
    </recommendedName>
</protein>
<evidence type="ECO:0000313" key="4">
    <source>
        <dbReference type="Proteomes" id="UP000612233"/>
    </source>
</evidence>
<dbReference type="AlphaFoldDB" id="A0A927B9V9"/>
<organism evidence="3 4">
    <name type="scientific">Hymenobacter montanus</name>
    <dbReference type="NCBI Taxonomy" id="2771359"/>
    <lineage>
        <taxon>Bacteria</taxon>
        <taxon>Pseudomonadati</taxon>
        <taxon>Bacteroidota</taxon>
        <taxon>Cytophagia</taxon>
        <taxon>Cytophagales</taxon>
        <taxon>Hymenobacteraceae</taxon>
        <taxon>Hymenobacter</taxon>
    </lineage>
</organism>
<dbReference type="PANTHER" id="PTHR13420">
    <property type="entry name" value="UPF0235 PROTEIN C15ORF40"/>
    <property type="match status" value="1"/>
</dbReference>
<accession>A0A927B9V9</accession>
<reference evidence="3" key="1">
    <citation type="submission" date="2020-09" db="EMBL/GenBank/DDBJ databases">
        <authorList>
            <person name="Kim M.K."/>
        </authorList>
    </citation>
    <scope>NUCLEOTIDE SEQUENCE</scope>
    <source>
        <strain evidence="3">BT664</strain>
    </source>
</reference>
<evidence type="ECO:0000256" key="1">
    <source>
        <dbReference type="ARBA" id="ARBA00010364"/>
    </source>
</evidence>
<keyword evidence="4" id="KW-1185">Reference proteome</keyword>
<dbReference type="EMBL" id="JACXAD010000001">
    <property type="protein sequence ID" value="MBD2766546.1"/>
    <property type="molecule type" value="Genomic_DNA"/>
</dbReference>
<dbReference type="InterPro" id="IPR036591">
    <property type="entry name" value="YggU-like_sf"/>
</dbReference>
<dbReference type="PANTHER" id="PTHR13420:SF7">
    <property type="entry name" value="UPF0235 PROTEIN C15ORF40"/>
    <property type="match status" value="1"/>
</dbReference>
<dbReference type="NCBIfam" id="TIGR00251">
    <property type="entry name" value="DUF167 family protein"/>
    <property type="match status" value="1"/>
</dbReference>
<dbReference type="InterPro" id="IPR003746">
    <property type="entry name" value="DUF167"/>
</dbReference>
<dbReference type="Pfam" id="PF02594">
    <property type="entry name" value="DUF167"/>
    <property type="match status" value="1"/>
</dbReference>
<dbReference type="Proteomes" id="UP000612233">
    <property type="component" value="Unassembled WGS sequence"/>
</dbReference>
<comment type="caution">
    <text evidence="3">The sequence shown here is derived from an EMBL/GenBank/DDBJ whole genome shotgun (WGS) entry which is preliminary data.</text>
</comment>
<evidence type="ECO:0000313" key="3">
    <source>
        <dbReference type="EMBL" id="MBD2766546.1"/>
    </source>
</evidence>
<dbReference type="HAMAP" id="MF_00634">
    <property type="entry name" value="UPF0235"/>
    <property type="match status" value="1"/>
</dbReference>
<name>A0A927B9V9_9BACT</name>
<sequence length="91" mass="9783">MVIHLRAKPNARANQLLVAADGTVTVRLKAPPQEGQANTVLLAYLAEVFGTSKSRVALLSGHAAPFKKVDLQDVDEKTLAAVLSRHRTEPT</sequence>
<dbReference type="GO" id="GO:0005737">
    <property type="term" value="C:cytoplasm"/>
    <property type="evidence" value="ECO:0007669"/>
    <property type="project" value="TreeGrafter"/>
</dbReference>
<comment type="similarity">
    <text evidence="1 2">Belongs to the UPF0235 family.</text>
</comment>
<dbReference type="RefSeq" id="WP_191003365.1">
    <property type="nucleotide sequence ID" value="NZ_JACXAD010000001.1"/>
</dbReference>
<dbReference type="SUPFAM" id="SSF69786">
    <property type="entry name" value="YggU-like"/>
    <property type="match status" value="1"/>
</dbReference>
<dbReference type="SMART" id="SM01152">
    <property type="entry name" value="DUF167"/>
    <property type="match status" value="1"/>
</dbReference>
<evidence type="ECO:0000256" key="2">
    <source>
        <dbReference type="HAMAP-Rule" id="MF_00634"/>
    </source>
</evidence>
<dbReference type="Gene3D" id="3.30.1200.10">
    <property type="entry name" value="YggU-like"/>
    <property type="match status" value="1"/>
</dbReference>